<reference evidence="2" key="1">
    <citation type="submission" date="2022-10" db="EMBL/GenBank/DDBJ databases">
        <title>Description of microaerobic benzene degrading bacteria.</title>
        <authorList>
            <person name="Bedics A."/>
            <person name="Tancsics A."/>
            <person name="Banerjee S."/>
        </authorList>
    </citation>
    <scope>NUCLEOTIDE SEQUENCE</scope>
    <source>
        <strain evidence="2">D2M1</strain>
    </source>
</reference>
<keyword evidence="1" id="KW-0472">Membrane</keyword>
<feature type="transmembrane region" description="Helical" evidence="1">
    <location>
        <begin position="112"/>
        <end position="127"/>
    </location>
</feature>
<keyword evidence="1" id="KW-0812">Transmembrane</keyword>
<sequence length="128" mass="13636">MSTNTALVLAAGGLALVGVVHSVLGEFMVFRTLRKRGLVPTGGQPVLREHQVRILWGTWHLATVLGWALSALLWHLGTVPADPALGAWVADVAGAAMLASGVLVLYATKGRHPGWIAFLVVAALVWWR</sequence>
<feature type="transmembrane region" description="Helical" evidence="1">
    <location>
        <begin position="85"/>
        <end position="106"/>
    </location>
</feature>
<gene>
    <name evidence="2" type="ORF">OIN59_14365</name>
</gene>
<proteinExistence type="predicted"/>
<evidence type="ECO:0000313" key="3">
    <source>
        <dbReference type="Proteomes" id="UP001148932"/>
    </source>
</evidence>
<evidence type="ECO:0000313" key="2">
    <source>
        <dbReference type="EMBL" id="MDD2178618.1"/>
    </source>
</evidence>
<dbReference type="Proteomes" id="UP001148932">
    <property type="component" value="Unassembled WGS sequence"/>
</dbReference>
<accession>A0ABT5RY43</accession>
<evidence type="ECO:0000256" key="1">
    <source>
        <dbReference type="SAM" id="Phobius"/>
    </source>
</evidence>
<keyword evidence="3" id="KW-1185">Reference proteome</keyword>
<feature type="transmembrane region" description="Helical" evidence="1">
    <location>
        <begin position="54"/>
        <end position="73"/>
    </location>
</feature>
<name>A0ABT5RY43_9BURK</name>
<dbReference type="EMBL" id="JAPCKI010000007">
    <property type="protein sequence ID" value="MDD2178618.1"/>
    <property type="molecule type" value="Genomic_DNA"/>
</dbReference>
<dbReference type="RefSeq" id="WP_274111448.1">
    <property type="nucleotide sequence ID" value="NZ_JAPCKI010000007.1"/>
</dbReference>
<keyword evidence="1" id="KW-1133">Transmembrane helix</keyword>
<protein>
    <submittedName>
        <fullName evidence="2">Uncharacterized protein</fullName>
    </submittedName>
</protein>
<comment type="caution">
    <text evidence="2">The sequence shown here is derived from an EMBL/GenBank/DDBJ whole genome shotgun (WGS) entry which is preliminary data.</text>
</comment>
<organism evidence="2 3">
    <name type="scientific">Acidovorax benzenivorans</name>
    <dbReference type="NCBI Taxonomy" id="2987520"/>
    <lineage>
        <taxon>Bacteria</taxon>
        <taxon>Pseudomonadati</taxon>
        <taxon>Pseudomonadota</taxon>
        <taxon>Betaproteobacteria</taxon>
        <taxon>Burkholderiales</taxon>
        <taxon>Comamonadaceae</taxon>
        <taxon>Acidovorax</taxon>
    </lineage>
</organism>